<evidence type="ECO:0000313" key="2">
    <source>
        <dbReference type="EMBL" id="KKN96725.1"/>
    </source>
</evidence>
<reference evidence="2" key="1">
    <citation type="journal article" date="2015" name="Nature">
        <title>Complex archaea that bridge the gap between prokaryotes and eukaryotes.</title>
        <authorList>
            <person name="Spang A."/>
            <person name="Saw J.H."/>
            <person name="Jorgensen S.L."/>
            <person name="Zaremba-Niedzwiedzka K."/>
            <person name="Martijn J."/>
            <person name="Lind A.E."/>
            <person name="van Eijk R."/>
            <person name="Schleper C."/>
            <person name="Guy L."/>
            <person name="Ettema T.J."/>
        </authorList>
    </citation>
    <scope>NUCLEOTIDE SEQUENCE</scope>
</reference>
<organism evidence="2">
    <name type="scientific">marine sediment metagenome</name>
    <dbReference type="NCBI Taxonomy" id="412755"/>
    <lineage>
        <taxon>unclassified sequences</taxon>
        <taxon>metagenomes</taxon>
        <taxon>ecological metagenomes</taxon>
    </lineage>
</organism>
<proteinExistence type="predicted"/>
<evidence type="ECO:0000256" key="1">
    <source>
        <dbReference type="SAM" id="Phobius"/>
    </source>
</evidence>
<dbReference type="AlphaFoldDB" id="A0A0F9UUF8"/>
<protein>
    <submittedName>
        <fullName evidence="2">Uncharacterized protein</fullName>
    </submittedName>
</protein>
<feature type="transmembrane region" description="Helical" evidence="1">
    <location>
        <begin position="20"/>
        <end position="43"/>
    </location>
</feature>
<gene>
    <name evidence="2" type="ORF">LCGC14_0163690</name>
</gene>
<comment type="caution">
    <text evidence="2">The sequence shown here is derived from an EMBL/GenBank/DDBJ whole genome shotgun (WGS) entry which is preliminary data.</text>
</comment>
<sequence>MLRFLEKIIFAAMMAYLGFWLLILLAFLGVVGVGLVTALVLLVA</sequence>
<accession>A0A0F9UUF8</accession>
<keyword evidence="1" id="KW-1133">Transmembrane helix</keyword>
<keyword evidence="1" id="KW-0812">Transmembrane</keyword>
<keyword evidence="1" id="KW-0472">Membrane</keyword>
<dbReference type="EMBL" id="LAZR01000062">
    <property type="protein sequence ID" value="KKN96725.1"/>
    <property type="molecule type" value="Genomic_DNA"/>
</dbReference>
<name>A0A0F9UUF8_9ZZZZ</name>